<gene>
    <name evidence="1" type="ORF">AWM68_20300</name>
</gene>
<accession>A0A163RFY5</accession>
<comment type="caution">
    <text evidence="1">The sequence shown here is derived from an EMBL/GenBank/DDBJ whole genome shotgun (WGS) entry which is preliminary data.</text>
</comment>
<dbReference type="RefSeq" id="WP_066240427.1">
    <property type="nucleotide sequence ID" value="NZ_LRFC01000020.1"/>
</dbReference>
<protein>
    <submittedName>
        <fullName evidence="1">Uncharacterized protein</fullName>
    </submittedName>
</protein>
<evidence type="ECO:0000313" key="1">
    <source>
        <dbReference type="EMBL" id="KZE66783.1"/>
    </source>
</evidence>
<organism evidence="1 2">
    <name type="scientific">Fictibacillus phosphorivorans</name>
    <dbReference type="NCBI Taxonomy" id="1221500"/>
    <lineage>
        <taxon>Bacteria</taxon>
        <taxon>Bacillati</taxon>
        <taxon>Bacillota</taxon>
        <taxon>Bacilli</taxon>
        <taxon>Bacillales</taxon>
        <taxon>Fictibacillaceae</taxon>
        <taxon>Fictibacillus</taxon>
    </lineage>
</organism>
<dbReference type="EMBL" id="LRFC01000020">
    <property type="protein sequence ID" value="KZE66783.1"/>
    <property type="molecule type" value="Genomic_DNA"/>
</dbReference>
<sequence>MRFDGAVIKEQGITFAIVVVKPTVLQQHSSEIEKVRAGFSRYFPRMPVILMAQKARGIPTYHGRTDIVKFLANIDPRRIPWKTYTAS</sequence>
<dbReference type="AlphaFoldDB" id="A0A163RFY5"/>
<proteinExistence type="predicted"/>
<name>A0A163RFY5_9BACL</name>
<dbReference type="OrthoDB" id="960855at2"/>
<dbReference type="Proteomes" id="UP000076567">
    <property type="component" value="Unassembled WGS sequence"/>
</dbReference>
<keyword evidence="2" id="KW-1185">Reference proteome</keyword>
<evidence type="ECO:0000313" key="2">
    <source>
        <dbReference type="Proteomes" id="UP000076567"/>
    </source>
</evidence>
<reference evidence="2" key="1">
    <citation type="submission" date="2016-01" db="EMBL/GenBank/DDBJ databases">
        <title>Draft genome of Chromobacterium sp. F49.</title>
        <authorList>
            <person name="Hong K.W."/>
        </authorList>
    </citation>
    <scope>NUCLEOTIDE SEQUENCE [LARGE SCALE GENOMIC DNA]</scope>
    <source>
        <strain evidence="2">P7IIIA</strain>
    </source>
</reference>